<evidence type="ECO:0000313" key="1">
    <source>
        <dbReference type="EMBL" id="GAA4259757.1"/>
    </source>
</evidence>
<comment type="caution">
    <text evidence="1">The sequence shown here is derived from an EMBL/GenBank/DDBJ whole genome shotgun (WGS) entry which is preliminary data.</text>
</comment>
<dbReference type="Proteomes" id="UP001500620">
    <property type="component" value="Unassembled WGS sequence"/>
</dbReference>
<name>A0ABP8DMJ1_9ACTN</name>
<accession>A0ABP8DMJ1</accession>
<evidence type="ECO:0000313" key="2">
    <source>
        <dbReference type="Proteomes" id="UP001500620"/>
    </source>
</evidence>
<sequence length="78" mass="8535">MAVSAAFTWPRRPSWPRVAAVACAVYRDPSGAIIGSSETVARFRLDLPPGKADCSITVNKWLPVNFDESRTEVLLRCG</sequence>
<proteinExistence type="predicted"/>
<keyword evidence="2" id="KW-1185">Reference proteome</keyword>
<protein>
    <submittedName>
        <fullName evidence="1">Uncharacterized protein</fullName>
    </submittedName>
</protein>
<organism evidence="1 2">
    <name type="scientific">Dactylosporangium darangshiense</name>
    <dbReference type="NCBI Taxonomy" id="579108"/>
    <lineage>
        <taxon>Bacteria</taxon>
        <taxon>Bacillati</taxon>
        <taxon>Actinomycetota</taxon>
        <taxon>Actinomycetes</taxon>
        <taxon>Micromonosporales</taxon>
        <taxon>Micromonosporaceae</taxon>
        <taxon>Dactylosporangium</taxon>
    </lineage>
</organism>
<dbReference type="EMBL" id="BAABAT010000037">
    <property type="protein sequence ID" value="GAA4259757.1"/>
    <property type="molecule type" value="Genomic_DNA"/>
</dbReference>
<reference evidence="2" key="1">
    <citation type="journal article" date="2019" name="Int. J. Syst. Evol. Microbiol.">
        <title>The Global Catalogue of Microorganisms (GCM) 10K type strain sequencing project: providing services to taxonomists for standard genome sequencing and annotation.</title>
        <authorList>
            <consortium name="The Broad Institute Genomics Platform"/>
            <consortium name="The Broad Institute Genome Sequencing Center for Infectious Disease"/>
            <person name="Wu L."/>
            <person name="Ma J."/>
        </authorList>
    </citation>
    <scope>NUCLEOTIDE SEQUENCE [LARGE SCALE GENOMIC DNA]</scope>
    <source>
        <strain evidence="2">JCM 17441</strain>
    </source>
</reference>
<gene>
    <name evidence="1" type="ORF">GCM10022255_085650</name>
</gene>